<dbReference type="RefSeq" id="WP_169013128.1">
    <property type="nucleotide sequence ID" value="NZ_JABBJH010000002.1"/>
</dbReference>
<proteinExistence type="predicted"/>
<dbReference type="InterPro" id="IPR038666">
    <property type="entry name" value="SSP1_head-tail_sf"/>
</dbReference>
<evidence type="ECO:0000313" key="2">
    <source>
        <dbReference type="Proteomes" id="UP000536773"/>
    </source>
</evidence>
<comment type="caution">
    <text evidence="1">The sequence shown here is derived from an EMBL/GenBank/DDBJ whole genome shotgun (WGS) entry which is preliminary data.</text>
</comment>
<organism evidence="1 2">
    <name type="scientific">Megasphaera elsdenii</name>
    <dbReference type="NCBI Taxonomy" id="907"/>
    <lineage>
        <taxon>Bacteria</taxon>
        <taxon>Bacillati</taxon>
        <taxon>Bacillota</taxon>
        <taxon>Negativicutes</taxon>
        <taxon>Veillonellales</taxon>
        <taxon>Veillonellaceae</taxon>
        <taxon>Megasphaera</taxon>
    </lineage>
</organism>
<dbReference type="Pfam" id="PF05521">
    <property type="entry name" value="Phage_HCP"/>
    <property type="match status" value="1"/>
</dbReference>
<name>A0A848ERV5_MEGEL</name>
<reference evidence="1 2" key="1">
    <citation type="submission" date="2020-04" db="EMBL/GenBank/DDBJ databases">
        <authorList>
            <person name="Hitch T.C.A."/>
            <person name="Wylensek D."/>
            <person name="Clavel T."/>
        </authorList>
    </citation>
    <scope>NUCLEOTIDE SEQUENCE [LARGE SCALE GENOMIC DNA]</scope>
    <source>
        <strain evidence="1 2">WCA-386-APC-2A</strain>
    </source>
</reference>
<dbReference type="InterPro" id="IPR008767">
    <property type="entry name" value="Phage_SPP1_head-tail_adaptor"/>
</dbReference>
<dbReference type="NCBIfam" id="TIGR01563">
    <property type="entry name" value="gp16_SPP1"/>
    <property type="match status" value="1"/>
</dbReference>
<gene>
    <name evidence="1" type="ORF">HG933_02210</name>
</gene>
<accession>A0A848ERV5</accession>
<dbReference type="AlphaFoldDB" id="A0A848ERV5"/>
<dbReference type="EMBL" id="JABBJH010000002">
    <property type="protein sequence ID" value="NMK38217.1"/>
    <property type="molecule type" value="Genomic_DNA"/>
</dbReference>
<evidence type="ECO:0000313" key="1">
    <source>
        <dbReference type="EMBL" id="NMK38217.1"/>
    </source>
</evidence>
<dbReference type="Gene3D" id="2.40.10.270">
    <property type="entry name" value="Bacteriophage SPP1 head-tail adaptor protein"/>
    <property type="match status" value="1"/>
</dbReference>
<dbReference type="Proteomes" id="UP000536773">
    <property type="component" value="Unassembled WGS sequence"/>
</dbReference>
<sequence>MIFDAGQLNKRVDIYKPTTTTKNSWDTQEDMVLYKRIAAAISPARGREYYEAKEIANEESVKIVIRYRKHITDGCKVRYRDHTYLIQSVVDPDMAHESLELYCIEKLRGNMDTTSKGWEP</sequence>
<protein>
    <submittedName>
        <fullName evidence="1">Phage head closure protein</fullName>
    </submittedName>
</protein>